<feature type="non-terminal residue" evidence="2">
    <location>
        <position position="1"/>
    </location>
</feature>
<organism evidence="2 3">
    <name type="scientific">Candidatus Ignatzschineria merdigallinarum</name>
    <dbReference type="NCBI Taxonomy" id="2838621"/>
    <lineage>
        <taxon>Bacteria</taxon>
        <taxon>Pseudomonadati</taxon>
        <taxon>Pseudomonadota</taxon>
        <taxon>Gammaproteobacteria</taxon>
        <taxon>Cardiobacteriales</taxon>
        <taxon>Ignatzschineriaceae</taxon>
        <taxon>Ignatzschineria</taxon>
    </lineage>
</organism>
<keyword evidence="1" id="KW-0175">Coiled coil</keyword>
<proteinExistence type="predicted"/>
<reference evidence="2" key="1">
    <citation type="journal article" date="2021" name="PeerJ">
        <title>Extensive microbial diversity within the chicken gut microbiome revealed by metagenomics and culture.</title>
        <authorList>
            <person name="Gilroy R."/>
            <person name="Ravi A."/>
            <person name="Getino M."/>
            <person name="Pursley I."/>
            <person name="Horton D.L."/>
            <person name="Alikhan N.F."/>
            <person name="Baker D."/>
            <person name="Gharbi K."/>
            <person name="Hall N."/>
            <person name="Watson M."/>
            <person name="Adriaenssens E.M."/>
            <person name="Foster-Nyarko E."/>
            <person name="Jarju S."/>
            <person name="Secka A."/>
            <person name="Antonio M."/>
            <person name="Oren A."/>
            <person name="Chaudhuri R.R."/>
            <person name="La Ragione R."/>
            <person name="Hildebrand F."/>
            <person name="Pallen M.J."/>
        </authorList>
    </citation>
    <scope>NUCLEOTIDE SEQUENCE</scope>
    <source>
        <strain evidence="2">CHK160-9182</strain>
    </source>
</reference>
<evidence type="ECO:0000256" key="1">
    <source>
        <dbReference type="SAM" id="Coils"/>
    </source>
</evidence>
<sequence>SISRVAKVDLEIREDYQNPVINIENLPEVDPWSEAYGYLEKFNTLKAEAVAAAENERRLIDEIITLKATIRDRSIHKFSIRNRSFRISSSEVNRLSTLEKALQHAREDKERCSQAAQNARIEFKECCDRKQEVAE</sequence>
<evidence type="ECO:0000313" key="2">
    <source>
        <dbReference type="EMBL" id="HIW05744.1"/>
    </source>
</evidence>
<accession>A0A9D1Q447</accession>
<name>A0A9D1Q447_9GAMM</name>
<evidence type="ECO:0000313" key="3">
    <source>
        <dbReference type="Proteomes" id="UP000823934"/>
    </source>
</evidence>
<protein>
    <submittedName>
        <fullName evidence="2">Choline transporter</fullName>
    </submittedName>
</protein>
<feature type="coiled-coil region" evidence="1">
    <location>
        <begin position="95"/>
        <end position="122"/>
    </location>
</feature>
<dbReference type="EMBL" id="DXHP01000005">
    <property type="protein sequence ID" value="HIW05744.1"/>
    <property type="molecule type" value="Genomic_DNA"/>
</dbReference>
<dbReference type="AlphaFoldDB" id="A0A9D1Q447"/>
<reference evidence="2" key="2">
    <citation type="submission" date="2021-04" db="EMBL/GenBank/DDBJ databases">
        <authorList>
            <person name="Gilroy R."/>
        </authorList>
    </citation>
    <scope>NUCLEOTIDE SEQUENCE</scope>
    <source>
        <strain evidence="2">CHK160-9182</strain>
    </source>
</reference>
<comment type="caution">
    <text evidence="2">The sequence shown here is derived from an EMBL/GenBank/DDBJ whole genome shotgun (WGS) entry which is preliminary data.</text>
</comment>
<gene>
    <name evidence="2" type="ORF">H9889_00225</name>
</gene>
<dbReference type="Proteomes" id="UP000823934">
    <property type="component" value="Unassembled WGS sequence"/>
</dbReference>